<protein>
    <submittedName>
        <fullName evidence="1">Uncharacterized protein</fullName>
    </submittedName>
</protein>
<sequence length="553" mass="63821">MGRRPRIPEVEWEKWKETIEQIYMVEQQTLKLLIQGMANTHGFIATKKEYRIRLEKWGFRKNNTQGRSSSTAHRDFDHARRRAAQALPSNGQQLILDLQPCRHQPSPEFRWSDNLEQQLWKMQIAIDTIIKGSFGPTNEDNKWTSDAITLTAPSTELNDSRRWQHLNSQCAAFVALSGVGLYAQLRAALNQLKQDVKGLDISLRPKTFLFQLIYMWRMCLELLKARLHLPRVRTADGQSNLSLNPLVPTFLGQWEKHLAENLGSRDPTCDIMAALLTIFRRSPERLKMGLERGYCMTIKGLERIVGSNHGIVLRMWSHYIKSSTQDDMFIEGGQGDKLNEMFRHISLRADQSYGPCSPEAISILHGYTEMILTKTTIDAGNLNSYHPVQPRTSNLTRVEDFAVEVRQRAKSSLQASGGLGYDLVAVEAYVFSTELLAKRLYQRANPLFSLELLDEAIDLLKHGNTECLIWAAMFSKTRLRLLGNKKDPRRSNPEKNRMLEIRARLPIIRPEYHQPFDWFGTSRRIRFLRKRRQTARDEMIEDLSSMLDDLKLS</sequence>
<name>A0ACD3Z930_FUSSC</name>
<gene>
    <name evidence="1" type="ORF">LCI18_007523</name>
</gene>
<organism evidence="1 2">
    <name type="scientific">Fusarium solani subsp. cucurbitae</name>
    <name type="common">Neocosmosporum cucurbitae</name>
    <dbReference type="NCBI Taxonomy" id="2747967"/>
    <lineage>
        <taxon>Eukaryota</taxon>
        <taxon>Fungi</taxon>
        <taxon>Dikarya</taxon>
        <taxon>Ascomycota</taxon>
        <taxon>Pezizomycotina</taxon>
        <taxon>Sordariomycetes</taxon>
        <taxon>Hypocreomycetidae</taxon>
        <taxon>Hypocreales</taxon>
        <taxon>Nectriaceae</taxon>
        <taxon>Fusarium</taxon>
        <taxon>Fusarium solani species complex</taxon>
    </lineage>
</organism>
<evidence type="ECO:0000313" key="1">
    <source>
        <dbReference type="EMBL" id="UPK96588.1"/>
    </source>
</evidence>
<keyword evidence="2" id="KW-1185">Reference proteome</keyword>
<accession>A0ACD3Z930</accession>
<reference evidence="1" key="1">
    <citation type="submission" date="2021-11" db="EMBL/GenBank/DDBJ databases">
        <title>Fusarium solani-melongenae Genome sequencing and assembly.</title>
        <authorList>
            <person name="Xie S."/>
            <person name="Huang L."/>
            <person name="Zhang X."/>
        </authorList>
    </citation>
    <scope>NUCLEOTIDE SEQUENCE</scope>
    <source>
        <strain evidence="1">CRI 24-3</strain>
    </source>
</reference>
<proteinExistence type="predicted"/>
<evidence type="ECO:0000313" key="2">
    <source>
        <dbReference type="Proteomes" id="UP000830768"/>
    </source>
</evidence>
<dbReference type="Proteomes" id="UP000830768">
    <property type="component" value="Chromosome 6"/>
</dbReference>
<dbReference type="EMBL" id="CP090035">
    <property type="protein sequence ID" value="UPK96588.1"/>
    <property type="molecule type" value="Genomic_DNA"/>
</dbReference>